<comment type="caution">
    <text evidence="9">The sequence shown here is derived from an EMBL/GenBank/DDBJ whole genome shotgun (WGS) entry which is preliminary data.</text>
</comment>
<dbReference type="GO" id="GO:0000082">
    <property type="term" value="P:G1/S transition of mitotic cell cycle"/>
    <property type="evidence" value="ECO:0007669"/>
    <property type="project" value="TreeGrafter"/>
</dbReference>
<dbReference type="AlphaFoldDB" id="A0A135LK95"/>
<dbReference type="Pfam" id="PF00069">
    <property type="entry name" value="Pkinase"/>
    <property type="match status" value="1"/>
</dbReference>
<dbReference type="SUPFAM" id="SSF56112">
    <property type="entry name" value="Protein kinase-like (PK-like)"/>
    <property type="match status" value="1"/>
</dbReference>
<name>A0A135LK95_PENPA</name>
<evidence type="ECO:0000259" key="8">
    <source>
        <dbReference type="PROSITE" id="PS50011"/>
    </source>
</evidence>
<dbReference type="InterPro" id="IPR000719">
    <property type="entry name" value="Prot_kinase_dom"/>
</dbReference>
<dbReference type="FunFam" id="1.10.510.10:FF:000924">
    <property type="entry name" value="Cell division protein kinase (Ctk1), putative"/>
    <property type="match status" value="1"/>
</dbReference>
<dbReference type="GO" id="GO:0010389">
    <property type="term" value="P:regulation of G2/M transition of mitotic cell cycle"/>
    <property type="evidence" value="ECO:0007669"/>
    <property type="project" value="TreeGrafter"/>
</dbReference>
<evidence type="ECO:0000256" key="6">
    <source>
        <dbReference type="ARBA" id="ARBA00048367"/>
    </source>
</evidence>
<sequence length="394" mass="44318">MSWKDNFGFTDRLRAIQSLTTAYQQASSSPTSAFAEAMAQAKRVETEAFDKATSKNAYDYICQRAIDEAELASSKELDTSNLQHVEDNDEDPETSTRQVIGQYRSCFDHYAGLHSSIYRSKLEDGTVRAVKVTIPHMMIAPHDAHREARLLREASHDHIIPLIETFNLDGGRFVLVFPFVRYDFEQLLRRDMVTAAQTRSILRDLFHALTHLHSMGILHRDIKPSNILMDSPNGPAYLADFGVSWKEDDTGSEPHTQKITDVGTTCYRPPEILFGFKRYGTSLDMWAAGCVVAEAIAVGHQQLFDSGPVGSDLSLIFSIFKLLGTPDEQRWPEVKVLPDWGKVEFHSFPTQRWDDILPGASSNGRDLVSNLLRYESSERLSAAEALAHPYFAQS</sequence>
<keyword evidence="4" id="KW-0067">ATP-binding</keyword>
<dbReference type="OMA" id="FELWTVF"/>
<dbReference type="GO" id="GO:0030332">
    <property type="term" value="F:cyclin binding"/>
    <property type="evidence" value="ECO:0007669"/>
    <property type="project" value="TreeGrafter"/>
</dbReference>
<protein>
    <recommendedName>
        <fullName evidence="2">cyclin-dependent kinase</fullName>
        <ecNumber evidence="2">2.7.11.22</ecNumber>
    </recommendedName>
</protein>
<proteinExistence type="inferred from homology"/>
<dbReference type="PROSITE" id="PS50011">
    <property type="entry name" value="PROTEIN_KINASE_DOM"/>
    <property type="match status" value="1"/>
</dbReference>
<dbReference type="RefSeq" id="XP_040647933.1">
    <property type="nucleotide sequence ID" value="XM_040790980.1"/>
</dbReference>
<evidence type="ECO:0000256" key="2">
    <source>
        <dbReference type="ARBA" id="ARBA00012425"/>
    </source>
</evidence>
<dbReference type="EMBL" id="LHQR01000065">
    <property type="protein sequence ID" value="KXG49397.1"/>
    <property type="molecule type" value="Genomic_DNA"/>
</dbReference>
<dbReference type="GO" id="GO:0007165">
    <property type="term" value="P:signal transduction"/>
    <property type="evidence" value="ECO:0007669"/>
    <property type="project" value="TreeGrafter"/>
</dbReference>
<dbReference type="GO" id="GO:0005634">
    <property type="term" value="C:nucleus"/>
    <property type="evidence" value="ECO:0007669"/>
    <property type="project" value="TreeGrafter"/>
</dbReference>
<dbReference type="PANTHER" id="PTHR24056">
    <property type="entry name" value="CELL DIVISION PROTEIN KINASE"/>
    <property type="match status" value="1"/>
</dbReference>
<dbReference type="GO" id="GO:0005737">
    <property type="term" value="C:cytoplasm"/>
    <property type="evidence" value="ECO:0007669"/>
    <property type="project" value="TreeGrafter"/>
</dbReference>
<evidence type="ECO:0000256" key="4">
    <source>
        <dbReference type="ARBA" id="ARBA00022840"/>
    </source>
</evidence>
<evidence type="ECO:0000313" key="9">
    <source>
        <dbReference type="EMBL" id="KXG49397.1"/>
    </source>
</evidence>
<dbReference type="PROSITE" id="PS00108">
    <property type="entry name" value="PROTEIN_KINASE_ST"/>
    <property type="match status" value="1"/>
</dbReference>
<comment type="catalytic activity">
    <reaction evidence="5">
        <text>L-threonyl-[protein] + ATP = O-phospho-L-threonyl-[protein] + ADP + H(+)</text>
        <dbReference type="Rhea" id="RHEA:46608"/>
        <dbReference type="Rhea" id="RHEA-COMP:11060"/>
        <dbReference type="Rhea" id="RHEA-COMP:11605"/>
        <dbReference type="ChEBI" id="CHEBI:15378"/>
        <dbReference type="ChEBI" id="CHEBI:30013"/>
        <dbReference type="ChEBI" id="CHEBI:30616"/>
        <dbReference type="ChEBI" id="CHEBI:61977"/>
        <dbReference type="ChEBI" id="CHEBI:456216"/>
        <dbReference type="EC" id="2.7.11.22"/>
    </reaction>
</comment>
<dbReference type="PANTHER" id="PTHR24056:SF576">
    <property type="entry name" value="SERINE_THREONINE-PROTEIN KINASE CSK1"/>
    <property type="match status" value="1"/>
</dbReference>
<comment type="similarity">
    <text evidence="1">Belongs to the protein kinase superfamily. CMGC Ser/Thr protein kinase family. CDC2/CDKX subfamily.</text>
</comment>
<feature type="domain" description="Protein kinase" evidence="8">
    <location>
        <begin position="103"/>
        <end position="391"/>
    </location>
</feature>
<dbReference type="GO" id="GO:0004693">
    <property type="term" value="F:cyclin-dependent protein serine/threonine kinase activity"/>
    <property type="evidence" value="ECO:0007669"/>
    <property type="project" value="UniProtKB-EC"/>
</dbReference>
<evidence type="ECO:0000256" key="3">
    <source>
        <dbReference type="ARBA" id="ARBA00022741"/>
    </source>
</evidence>
<dbReference type="InterPro" id="IPR050108">
    <property type="entry name" value="CDK"/>
</dbReference>
<dbReference type="GO" id="GO:0000307">
    <property type="term" value="C:cyclin-dependent protein kinase holoenzyme complex"/>
    <property type="evidence" value="ECO:0007669"/>
    <property type="project" value="TreeGrafter"/>
</dbReference>
<evidence type="ECO:0000256" key="1">
    <source>
        <dbReference type="ARBA" id="ARBA00006485"/>
    </source>
</evidence>
<dbReference type="Gene3D" id="1.10.510.10">
    <property type="entry name" value="Transferase(Phosphotransferase) domain 1"/>
    <property type="match status" value="1"/>
</dbReference>
<gene>
    <name evidence="9" type="ORF">PGRI_032670</name>
</gene>
<dbReference type="Gene3D" id="3.30.200.20">
    <property type="entry name" value="Phosphorylase Kinase, domain 1"/>
    <property type="match status" value="1"/>
</dbReference>
<dbReference type="EC" id="2.7.11.22" evidence="2"/>
<dbReference type="GeneID" id="63706280"/>
<dbReference type="SMART" id="SM00220">
    <property type="entry name" value="S_TKc"/>
    <property type="match status" value="1"/>
</dbReference>
<feature type="region of interest" description="Disordered" evidence="7">
    <location>
        <begin position="77"/>
        <end position="96"/>
    </location>
</feature>
<evidence type="ECO:0000313" key="10">
    <source>
        <dbReference type="Proteomes" id="UP000070168"/>
    </source>
</evidence>
<evidence type="ECO:0000256" key="5">
    <source>
        <dbReference type="ARBA" id="ARBA00047811"/>
    </source>
</evidence>
<dbReference type="STRING" id="5078.A0A135LK95"/>
<organism evidence="9 10">
    <name type="scientific">Penicillium patulum</name>
    <name type="common">Penicillium griseofulvum</name>
    <dbReference type="NCBI Taxonomy" id="5078"/>
    <lineage>
        <taxon>Eukaryota</taxon>
        <taxon>Fungi</taxon>
        <taxon>Dikarya</taxon>
        <taxon>Ascomycota</taxon>
        <taxon>Pezizomycotina</taxon>
        <taxon>Eurotiomycetes</taxon>
        <taxon>Eurotiomycetidae</taxon>
        <taxon>Eurotiales</taxon>
        <taxon>Aspergillaceae</taxon>
        <taxon>Penicillium</taxon>
    </lineage>
</organism>
<dbReference type="Proteomes" id="UP000070168">
    <property type="component" value="Unassembled WGS sequence"/>
</dbReference>
<dbReference type="InterPro" id="IPR008271">
    <property type="entry name" value="Ser/Thr_kinase_AS"/>
</dbReference>
<dbReference type="GO" id="GO:0005524">
    <property type="term" value="F:ATP binding"/>
    <property type="evidence" value="ECO:0007669"/>
    <property type="project" value="UniProtKB-KW"/>
</dbReference>
<evidence type="ECO:0000256" key="7">
    <source>
        <dbReference type="SAM" id="MobiDB-lite"/>
    </source>
</evidence>
<comment type="catalytic activity">
    <reaction evidence="6">
        <text>L-seryl-[protein] + ATP = O-phospho-L-seryl-[protein] + ADP + H(+)</text>
        <dbReference type="Rhea" id="RHEA:17989"/>
        <dbReference type="Rhea" id="RHEA-COMP:9863"/>
        <dbReference type="Rhea" id="RHEA-COMP:11604"/>
        <dbReference type="ChEBI" id="CHEBI:15378"/>
        <dbReference type="ChEBI" id="CHEBI:29999"/>
        <dbReference type="ChEBI" id="CHEBI:30616"/>
        <dbReference type="ChEBI" id="CHEBI:83421"/>
        <dbReference type="ChEBI" id="CHEBI:456216"/>
        <dbReference type="EC" id="2.7.11.22"/>
    </reaction>
</comment>
<keyword evidence="3" id="KW-0547">Nucleotide-binding</keyword>
<dbReference type="OrthoDB" id="413582at2759"/>
<dbReference type="InterPro" id="IPR011009">
    <property type="entry name" value="Kinase-like_dom_sf"/>
</dbReference>
<dbReference type="GO" id="GO:0010468">
    <property type="term" value="P:regulation of gene expression"/>
    <property type="evidence" value="ECO:0007669"/>
    <property type="project" value="TreeGrafter"/>
</dbReference>
<keyword evidence="10" id="KW-1185">Reference proteome</keyword>
<accession>A0A135LK95</accession>
<reference evidence="9 10" key="1">
    <citation type="journal article" date="2016" name="BMC Genomics">
        <title>Genome sequencing and secondary metabolism of the postharvest pathogen Penicillium griseofulvum.</title>
        <authorList>
            <person name="Banani H."/>
            <person name="Marcet-Houben M."/>
            <person name="Ballester A.R."/>
            <person name="Abbruscato P."/>
            <person name="Gonzalez-Candelas L."/>
            <person name="Gabaldon T."/>
            <person name="Spadaro D."/>
        </authorList>
    </citation>
    <scope>NUCLEOTIDE SEQUENCE [LARGE SCALE GENOMIC DNA]</scope>
    <source>
        <strain evidence="9 10">PG3</strain>
    </source>
</reference>